<dbReference type="CDD" id="cd06261">
    <property type="entry name" value="TM_PBP2"/>
    <property type="match status" value="1"/>
</dbReference>
<comment type="subcellular location">
    <subcellularLocation>
        <location evidence="1 7">Cell membrane</location>
        <topology evidence="1 7">Multi-pass membrane protein</topology>
    </subcellularLocation>
</comment>
<feature type="transmembrane region" description="Helical" evidence="7">
    <location>
        <begin position="246"/>
        <end position="264"/>
    </location>
</feature>
<comment type="similarity">
    <text evidence="7">Belongs to the binding-protein-dependent transport system permease family.</text>
</comment>
<dbReference type="EMBL" id="VSSB01000001">
    <property type="protein sequence ID" value="TYL52691.1"/>
    <property type="molecule type" value="Genomic_DNA"/>
</dbReference>
<evidence type="ECO:0000256" key="6">
    <source>
        <dbReference type="ARBA" id="ARBA00023136"/>
    </source>
</evidence>
<evidence type="ECO:0000256" key="4">
    <source>
        <dbReference type="ARBA" id="ARBA00022692"/>
    </source>
</evidence>
<dbReference type="Proteomes" id="UP000325243">
    <property type="component" value="Unassembled WGS sequence"/>
</dbReference>
<gene>
    <name evidence="10" type="ORF">FYC51_02780</name>
</gene>
<feature type="domain" description="ABC transmembrane type-1" evidence="9">
    <location>
        <begin position="99"/>
        <end position="312"/>
    </location>
</feature>
<feature type="region of interest" description="Disordered" evidence="8">
    <location>
        <begin position="1"/>
        <end position="25"/>
    </location>
</feature>
<proteinExistence type="inferred from homology"/>
<feature type="transmembrane region" description="Helical" evidence="7">
    <location>
        <begin position="185"/>
        <end position="207"/>
    </location>
</feature>
<keyword evidence="4 7" id="KW-0812">Transmembrane</keyword>
<evidence type="ECO:0000256" key="3">
    <source>
        <dbReference type="ARBA" id="ARBA00022475"/>
    </source>
</evidence>
<evidence type="ECO:0000256" key="5">
    <source>
        <dbReference type="ARBA" id="ARBA00022989"/>
    </source>
</evidence>
<dbReference type="PROSITE" id="PS50928">
    <property type="entry name" value="ABC_TM1"/>
    <property type="match status" value="1"/>
</dbReference>
<sequence length="330" mass="35883">MATLLESAGPAVSAGPAPAPPARRRSAARRTRAEIALFVGPALILFLGFVILPVILAAVYSFYNLPQAFQWDDLADPARFVGLENYRRALADPVFMGAVGHNFFILGMSLLIQGPIAIGVALLLNRRMRGRTAFRLLIFVPYVLAEVIAGLSWKLLLQPNGGVNALLEALGLGALQQNWLADPAIALWTMFFILTWKYVGFAILLMLAGLQGVPEELAEAASIDGASWWQVQRYITIPLLGPTIRIWAFLSIIGSLQLFDMVWVTTRGGPLNATQTMATYMVEKGQFGGQPGYGSAIAVILFLISLVIALVYQRFALRRDLAGAVTRGVR</sequence>
<name>A0A5S4V5Y9_9MICO</name>
<keyword evidence="6 7" id="KW-0472">Membrane</keyword>
<reference evidence="10 11" key="1">
    <citation type="submission" date="2019-08" db="EMBL/GenBank/DDBJ databases">
        <authorList>
            <person name="Hu J."/>
        </authorList>
    </citation>
    <scope>NUCLEOTIDE SEQUENCE [LARGE SCALE GENOMIC DNA]</scope>
    <source>
        <strain evidence="10 11">NEAU-184</strain>
    </source>
</reference>
<evidence type="ECO:0000313" key="10">
    <source>
        <dbReference type="EMBL" id="TYL52691.1"/>
    </source>
</evidence>
<evidence type="ECO:0000256" key="1">
    <source>
        <dbReference type="ARBA" id="ARBA00004651"/>
    </source>
</evidence>
<keyword evidence="11" id="KW-1185">Reference proteome</keyword>
<dbReference type="InterPro" id="IPR050809">
    <property type="entry name" value="UgpAE/MalFG_permease"/>
</dbReference>
<dbReference type="PANTHER" id="PTHR43227">
    <property type="entry name" value="BLL4140 PROTEIN"/>
    <property type="match status" value="1"/>
</dbReference>
<dbReference type="InterPro" id="IPR000515">
    <property type="entry name" value="MetI-like"/>
</dbReference>
<keyword evidence="2 7" id="KW-0813">Transport</keyword>
<feature type="transmembrane region" description="Helical" evidence="7">
    <location>
        <begin position="136"/>
        <end position="156"/>
    </location>
</feature>
<comment type="caution">
    <text evidence="10">The sequence shown here is derived from an EMBL/GenBank/DDBJ whole genome shotgun (WGS) entry which is preliminary data.</text>
</comment>
<keyword evidence="5 7" id="KW-1133">Transmembrane helix</keyword>
<feature type="transmembrane region" description="Helical" evidence="7">
    <location>
        <begin position="35"/>
        <end position="63"/>
    </location>
</feature>
<dbReference type="InterPro" id="IPR035906">
    <property type="entry name" value="MetI-like_sf"/>
</dbReference>
<dbReference type="GO" id="GO:0005886">
    <property type="term" value="C:plasma membrane"/>
    <property type="evidence" value="ECO:0007669"/>
    <property type="project" value="UniProtKB-SubCell"/>
</dbReference>
<dbReference type="Gene3D" id="1.10.3720.10">
    <property type="entry name" value="MetI-like"/>
    <property type="match status" value="1"/>
</dbReference>
<evidence type="ECO:0000259" key="9">
    <source>
        <dbReference type="PROSITE" id="PS50928"/>
    </source>
</evidence>
<dbReference type="GO" id="GO:0055085">
    <property type="term" value="P:transmembrane transport"/>
    <property type="evidence" value="ECO:0007669"/>
    <property type="project" value="InterPro"/>
</dbReference>
<evidence type="ECO:0000313" key="11">
    <source>
        <dbReference type="Proteomes" id="UP000325243"/>
    </source>
</evidence>
<accession>A0A5S4V5Y9</accession>
<evidence type="ECO:0000256" key="8">
    <source>
        <dbReference type="SAM" id="MobiDB-lite"/>
    </source>
</evidence>
<dbReference type="AlphaFoldDB" id="A0A5S4V5Y9"/>
<keyword evidence="3" id="KW-1003">Cell membrane</keyword>
<dbReference type="RefSeq" id="WP_148732153.1">
    <property type="nucleotide sequence ID" value="NZ_VSSB01000001.1"/>
</dbReference>
<dbReference type="PANTHER" id="PTHR43227:SF11">
    <property type="entry name" value="BLL4140 PROTEIN"/>
    <property type="match status" value="1"/>
</dbReference>
<dbReference type="SUPFAM" id="SSF161098">
    <property type="entry name" value="MetI-like"/>
    <property type="match status" value="1"/>
</dbReference>
<organism evidence="10 11">
    <name type="scientific">Agromyces mariniharenae</name>
    <dbReference type="NCBI Taxonomy" id="2604423"/>
    <lineage>
        <taxon>Bacteria</taxon>
        <taxon>Bacillati</taxon>
        <taxon>Actinomycetota</taxon>
        <taxon>Actinomycetes</taxon>
        <taxon>Micrococcales</taxon>
        <taxon>Microbacteriaceae</taxon>
        <taxon>Agromyces</taxon>
    </lineage>
</organism>
<feature type="transmembrane region" description="Helical" evidence="7">
    <location>
        <begin position="103"/>
        <end position="124"/>
    </location>
</feature>
<feature type="compositionally biased region" description="Low complexity" evidence="8">
    <location>
        <begin position="7"/>
        <end position="16"/>
    </location>
</feature>
<dbReference type="Pfam" id="PF00528">
    <property type="entry name" value="BPD_transp_1"/>
    <property type="match status" value="1"/>
</dbReference>
<protein>
    <submittedName>
        <fullName evidence="10">Sugar ABC transporter permease</fullName>
    </submittedName>
</protein>
<evidence type="ECO:0000256" key="2">
    <source>
        <dbReference type="ARBA" id="ARBA00022448"/>
    </source>
</evidence>
<evidence type="ECO:0000256" key="7">
    <source>
        <dbReference type="RuleBase" id="RU363032"/>
    </source>
</evidence>
<feature type="transmembrane region" description="Helical" evidence="7">
    <location>
        <begin position="293"/>
        <end position="312"/>
    </location>
</feature>